<dbReference type="OrthoDB" id="1522996at2"/>
<protein>
    <recommendedName>
        <fullName evidence="2">UspA domain-containing protein</fullName>
    </recommendedName>
</protein>
<dbReference type="Proteomes" id="UP000218831">
    <property type="component" value="Unassembled WGS sequence"/>
</dbReference>
<sequence>MNSFKHWMVGLDLTNMDGLVLGYLYFLSGIHEPEHLTFIHVIEDEGISEELNELFPEVEKSKSLESIIREELKKKVDQHFDAEGPHVNIIVRDGDTSETLLSALNEFDPDLLVLGKKTGYEGEGVLARKITKYAHCSLLFVAENSQYKLENLHVPITFSKASARALKRAQKMSGAVGADLHLQHVYNYPTQFFPYIPSEKYSERMNEHLNKKFEKFKKKYDLGDIPDCVFTVNKDGKEADQIYDLTLRTRADLIMVGAKSKTSAAALLTDEMADNLAEYHFGVPVLIYKEKEEHIGLLKSLLDKD</sequence>
<dbReference type="InterPro" id="IPR014729">
    <property type="entry name" value="Rossmann-like_a/b/a_fold"/>
</dbReference>
<dbReference type="Pfam" id="PF00582">
    <property type="entry name" value="Usp"/>
    <property type="match status" value="2"/>
</dbReference>
<dbReference type="Gene3D" id="3.40.50.620">
    <property type="entry name" value="HUPs"/>
    <property type="match status" value="2"/>
</dbReference>
<evidence type="ECO:0000256" key="1">
    <source>
        <dbReference type="ARBA" id="ARBA00008791"/>
    </source>
</evidence>
<feature type="domain" description="UspA" evidence="2">
    <location>
        <begin position="33"/>
        <end position="141"/>
    </location>
</feature>
<dbReference type="CDD" id="cd00293">
    <property type="entry name" value="USP-like"/>
    <property type="match status" value="2"/>
</dbReference>
<dbReference type="PANTHER" id="PTHR46268:SF6">
    <property type="entry name" value="UNIVERSAL STRESS PROTEIN UP12"/>
    <property type="match status" value="1"/>
</dbReference>
<keyword evidence="4" id="KW-1185">Reference proteome</keyword>
<dbReference type="SUPFAM" id="SSF52402">
    <property type="entry name" value="Adenine nucleotide alpha hydrolases-like"/>
    <property type="match status" value="2"/>
</dbReference>
<feature type="domain" description="UspA" evidence="2">
    <location>
        <begin position="152"/>
        <end position="289"/>
    </location>
</feature>
<evidence type="ECO:0000313" key="4">
    <source>
        <dbReference type="Proteomes" id="UP000218831"/>
    </source>
</evidence>
<dbReference type="RefSeq" id="WP_095606551.1">
    <property type="nucleotide sequence ID" value="NZ_NSKE01000006.1"/>
</dbReference>
<comment type="caution">
    <text evidence="3">The sequence shown here is derived from an EMBL/GenBank/DDBJ whole genome shotgun (WGS) entry which is preliminary data.</text>
</comment>
<reference evidence="3 4" key="1">
    <citation type="submission" date="2017-08" db="EMBL/GenBank/DDBJ databases">
        <title>Aliifodinibius alkalisoli sp. nov., isolated from saline alkaline soil.</title>
        <authorList>
            <person name="Liu D."/>
            <person name="Zhang G."/>
        </authorList>
    </citation>
    <scope>NUCLEOTIDE SEQUENCE [LARGE SCALE GENOMIC DNA]</scope>
    <source>
        <strain evidence="3 4">WN023</strain>
    </source>
</reference>
<dbReference type="EMBL" id="NSKE01000006">
    <property type="protein sequence ID" value="PAU93875.1"/>
    <property type="molecule type" value="Genomic_DNA"/>
</dbReference>
<evidence type="ECO:0000313" key="3">
    <source>
        <dbReference type="EMBL" id="PAU93875.1"/>
    </source>
</evidence>
<dbReference type="PANTHER" id="PTHR46268">
    <property type="entry name" value="STRESS RESPONSE PROTEIN NHAX"/>
    <property type="match status" value="1"/>
</dbReference>
<proteinExistence type="inferred from homology"/>
<accession>A0A2A2GAK9</accession>
<organism evidence="3 4">
    <name type="scientific">Fodinibius salipaludis</name>
    <dbReference type="NCBI Taxonomy" id="2032627"/>
    <lineage>
        <taxon>Bacteria</taxon>
        <taxon>Pseudomonadati</taxon>
        <taxon>Balneolota</taxon>
        <taxon>Balneolia</taxon>
        <taxon>Balneolales</taxon>
        <taxon>Balneolaceae</taxon>
        <taxon>Fodinibius</taxon>
    </lineage>
</organism>
<gene>
    <name evidence="3" type="ORF">CK503_09385</name>
</gene>
<dbReference type="InterPro" id="IPR006016">
    <property type="entry name" value="UspA"/>
</dbReference>
<dbReference type="AlphaFoldDB" id="A0A2A2GAK9"/>
<name>A0A2A2GAK9_9BACT</name>
<evidence type="ECO:0000259" key="2">
    <source>
        <dbReference type="Pfam" id="PF00582"/>
    </source>
</evidence>
<comment type="similarity">
    <text evidence="1">Belongs to the universal stress protein A family.</text>
</comment>